<dbReference type="EMBL" id="AE010299">
    <property type="protein sequence ID" value="AAM04549.1"/>
    <property type="molecule type" value="Genomic_DNA"/>
</dbReference>
<dbReference type="Proteomes" id="UP000002487">
    <property type="component" value="Chromosome"/>
</dbReference>
<dbReference type="PROSITE" id="PS50983">
    <property type="entry name" value="FE_B12_PBP"/>
    <property type="match status" value="1"/>
</dbReference>
<dbReference type="Gene3D" id="3.40.50.1980">
    <property type="entry name" value="Nitrogenase molybdenum iron protein domain"/>
    <property type="match status" value="2"/>
</dbReference>
<accession>Q8TRP7</accession>
<sequence>MRLRFFMTKMIVYMFLILLISLPFAGCISEKTTLPVAAPSTNDESNTITDMRDVQVKVPKNITRAAVISDGFVECVMISLGVQDTIVAVGTTITNDYTYVFPSAKGENFTYENGKNTMLYLDPSLSDTVRLTPQQYNVISYEALASSNPDIIILRVGDCSVGWDNRDTMNKTIDTMESLGIPVIVLYSPTYYSNSDLSTMRDEIKIIGQIFGKEKDALELADYIQNTEKMISNKTKDIPESNKPTVLYFGLSPNARKAGGAGHSWGIDTPESYTIEGIVHAKNAYRDTGTAKILNTEQVLALDPDVILLATSWGYHPARELYEAPYYQNLNELSAIKNKRVYSMPWTPSNCARRLEYPIDLMITAKAAYPDKFQDITVHEWVLDFYKQVYNVDDETARGLRSAQWLEWMEEENF</sequence>
<dbReference type="Pfam" id="PF01497">
    <property type="entry name" value="Peripla_BP_2"/>
    <property type="match status" value="1"/>
</dbReference>
<dbReference type="InterPro" id="IPR050902">
    <property type="entry name" value="ABC_Transporter_SBP"/>
</dbReference>
<dbReference type="InterPro" id="IPR002491">
    <property type="entry name" value="ABC_transptr_periplasmic_BD"/>
</dbReference>
<dbReference type="PANTHER" id="PTHR30535:SF34">
    <property type="entry name" value="MOLYBDATE-BINDING PROTEIN MOLA"/>
    <property type="match status" value="1"/>
</dbReference>
<proteinExistence type="predicted"/>
<protein>
    <submittedName>
        <fullName evidence="2">ABC transporter, solute-binding protein</fullName>
    </submittedName>
</protein>
<evidence type="ECO:0000259" key="1">
    <source>
        <dbReference type="PROSITE" id="PS50983"/>
    </source>
</evidence>
<dbReference type="AlphaFoldDB" id="Q8TRP7"/>
<dbReference type="InParanoid" id="Q8TRP7"/>
<dbReference type="SUPFAM" id="SSF53807">
    <property type="entry name" value="Helical backbone' metal receptor"/>
    <property type="match status" value="1"/>
</dbReference>
<dbReference type="KEGG" id="mac:MA_1128"/>
<gene>
    <name evidence="2" type="ordered locus">MA_1128</name>
</gene>
<dbReference type="CDD" id="cd01147">
    <property type="entry name" value="HemV-2"/>
    <property type="match status" value="1"/>
</dbReference>
<evidence type="ECO:0000313" key="3">
    <source>
        <dbReference type="Proteomes" id="UP000002487"/>
    </source>
</evidence>
<feature type="domain" description="Fe/B12 periplasmic-binding" evidence="1">
    <location>
        <begin position="65"/>
        <end position="372"/>
    </location>
</feature>
<dbReference type="PhylomeDB" id="Q8TRP7"/>
<organism evidence="2 3">
    <name type="scientific">Methanosarcina acetivorans (strain ATCC 35395 / DSM 2834 / JCM 12185 / C2A)</name>
    <dbReference type="NCBI Taxonomy" id="188937"/>
    <lineage>
        <taxon>Archaea</taxon>
        <taxon>Methanobacteriati</taxon>
        <taxon>Methanobacteriota</taxon>
        <taxon>Stenosarchaea group</taxon>
        <taxon>Methanomicrobia</taxon>
        <taxon>Methanosarcinales</taxon>
        <taxon>Methanosarcinaceae</taxon>
        <taxon>Methanosarcina</taxon>
    </lineage>
</organism>
<dbReference type="HOGENOM" id="CLU_038034_13_4_2"/>
<dbReference type="STRING" id="188937.MA_1128"/>
<dbReference type="EnsemblBacteria" id="AAM04549">
    <property type="protein sequence ID" value="AAM04549"/>
    <property type="gene ID" value="MA_1128"/>
</dbReference>
<reference evidence="2 3" key="1">
    <citation type="journal article" date="2002" name="Genome Res.">
        <title>The genome of Methanosarcina acetivorans reveals extensive metabolic and physiological diversity.</title>
        <authorList>
            <person name="Galagan J.E."/>
            <person name="Nusbaum C."/>
            <person name="Roy A."/>
            <person name="Endrizzi M.G."/>
            <person name="Macdonald P."/>
            <person name="FitzHugh W."/>
            <person name="Calvo S."/>
            <person name="Engels R."/>
            <person name="Smirnov S."/>
            <person name="Atnoor D."/>
            <person name="Brown A."/>
            <person name="Allen N."/>
            <person name="Naylor J."/>
            <person name="Stange-Thomann N."/>
            <person name="DeArellano K."/>
            <person name="Johnson R."/>
            <person name="Linton L."/>
            <person name="McEwan P."/>
            <person name="McKernan K."/>
            <person name="Talamas J."/>
            <person name="Tirrell A."/>
            <person name="Ye W."/>
            <person name="Zimmer A."/>
            <person name="Barber R.D."/>
            <person name="Cann I."/>
            <person name="Graham D.E."/>
            <person name="Grahame D.A."/>
            <person name="Guss A."/>
            <person name="Hedderich R."/>
            <person name="Ingram-Smith C."/>
            <person name="Kuettner C.H."/>
            <person name="Krzycki J.A."/>
            <person name="Leigh J.A."/>
            <person name="Li W."/>
            <person name="Liu J."/>
            <person name="Mukhopadhyay B."/>
            <person name="Reeve J.N."/>
            <person name="Smith K."/>
            <person name="Springer T.A."/>
            <person name="Umayam L.A."/>
            <person name="White O."/>
            <person name="White R.H."/>
            <person name="de Macario E.C."/>
            <person name="Ferry J.G."/>
            <person name="Jarrell K.F."/>
            <person name="Jing H."/>
            <person name="Macario A.J.L."/>
            <person name="Paulsen I."/>
            <person name="Pritchett M."/>
            <person name="Sowers K.R."/>
            <person name="Swanson R.V."/>
            <person name="Zinder S.H."/>
            <person name="Lander E."/>
            <person name="Metcalf W.W."/>
            <person name="Birren B."/>
        </authorList>
    </citation>
    <scope>NUCLEOTIDE SEQUENCE [LARGE SCALE GENOMIC DNA]</scope>
    <source>
        <strain evidence="3">ATCC 35395 / DSM 2834 / JCM 12185 / C2A</strain>
    </source>
</reference>
<keyword evidence="3" id="KW-1185">Reference proteome</keyword>
<evidence type="ECO:0000313" key="2">
    <source>
        <dbReference type="EMBL" id="AAM04549.1"/>
    </source>
</evidence>
<dbReference type="PANTHER" id="PTHR30535">
    <property type="entry name" value="VITAMIN B12-BINDING PROTEIN"/>
    <property type="match status" value="1"/>
</dbReference>
<name>Q8TRP7_METAC</name>